<keyword evidence="4" id="KW-1185">Reference proteome</keyword>
<protein>
    <submittedName>
        <fullName evidence="3">Alpha/beta hydrolase</fullName>
    </submittedName>
</protein>
<dbReference type="SUPFAM" id="SSF53474">
    <property type="entry name" value="alpha/beta-Hydrolases"/>
    <property type="match status" value="1"/>
</dbReference>
<dbReference type="PRINTS" id="PR00111">
    <property type="entry name" value="ABHYDROLASE"/>
</dbReference>
<dbReference type="AlphaFoldDB" id="A0A223S7P1"/>
<sequence>MLMDNGPASPAPSAARTAPATPRRDLSVRSADGTRLHVEVHGPDDAPSIVLSHGWTCSIPFWAPVVNALGPAYRVVLYDQRGHGRSARTSRHAYGVSALADDLCAVLRATVPAGTRAVLGGHSMGGMTLMAAAQRPEVRERAAAAALISTGCSDLLASARVVPGAARFPRLGTAGHRLLLGAPLPLGPMTPLTRAALHYVTMAPDANPRMVDFCARLVHACPSLPRAHWGRVLAELDVEREVRALEYPTTVVAGGRDRLTPIAHAHRIAAALPNCEGLVEIPGAGHMTPLEDPGTVVSVISGLVDRHLTAAKKGKKKPTRQTA</sequence>
<dbReference type="PANTHER" id="PTHR43433">
    <property type="entry name" value="HYDROLASE, ALPHA/BETA FOLD FAMILY PROTEIN"/>
    <property type="match status" value="1"/>
</dbReference>
<evidence type="ECO:0000256" key="1">
    <source>
        <dbReference type="SAM" id="MobiDB-lite"/>
    </source>
</evidence>
<dbReference type="EMBL" id="CP022753">
    <property type="protein sequence ID" value="ASU84109.1"/>
    <property type="molecule type" value="Genomic_DNA"/>
</dbReference>
<evidence type="ECO:0000313" key="4">
    <source>
        <dbReference type="Proteomes" id="UP000215005"/>
    </source>
</evidence>
<dbReference type="PANTHER" id="PTHR43433:SF5">
    <property type="entry name" value="AB HYDROLASE-1 DOMAIN-CONTAINING PROTEIN"/>
    <property type="match status" value="1"/>
</dbReference>
<keyword evidence="3" id="KW-0378">Hydrolase</keyword>
<proteinExistence type="predicted"/>
<evidence type="ECO:0000259" key="2">
    <source>
        <dbReference type="Pfam" id="PF00561"/>
    </source>
</evidence>
<dbReference type="RefSeq" id="WP_017617733.1">
    <property type="nucleotide sequence ID" value="NZ_ANBG01000092.1"/>
</dbReference>
<feature type="region of interest" description="Disordered" evidence="1">
    <location>
        <begin position="1"/>
        <end position="31"/>
    </location>
</feature>
<feature type="compositionally biased region" description="Low complexity" evidence="1">
    <location>
        <begin position="7"/>
        <end position="21"/>
    </location>
</feature>
<dbReference type="InterPro" id="IPR000073">
    <property type="entry name" value="AB_hydrolase_1"/>
</dbReference>
<feature type="domain" description="AB hydrolase-1" evidence="2">
    <location>
        <begin position="47"/>
        <end position="293"/>
    </location>
</feature>
<dbReference type="Proteomes" id="UP000215005">
    <property type="component" value="Chromosome"/>
</dbReference>
<dbReference type="GO" id="GO:0016787">
    <property type="term" value="F:hydrolase activity"/>
    <property type="evidence" value="ECO:0007669"/>
    <property type="project" value="UniProtKB-KW"/>
</dbReference>
<reference evidence="3 4" key="1">
    <citation type="submission" date="2017-08" db="EMBL/GenBank/DDBJ databases">
        <title>The complete genome sequence of Nocardiopsis gilva YIM 90087.</title>
        <authorList>
            <person name="Yin M."/>
            <person name="Tang S."/>
        </authorList>
    </citation>
    <scope>NUCLEOTIDE SEQUENCE [LARGE SCALE GENOMIC DNA]</scope>
    <source>
        <strain evidence="3 4">YIM 90087</strain>
    </source>
</reference>
<dbReference type="InterPro" id="IPR029058">
    <property type="entry name" value="AB_hydrolase_fold"/>
</dbReference>
<dbReference type="Pfam" id="PF00561">
    <property type="entry name" value="Abhydrolase_1"/>
    <property type="match status" value="1"/>
</dbReference>
<dbReference type="KEGG" id="ngv:CDO52_16115"/>
<evidence type="ECO:0000313" key="3">
    <source>
        <dbReference type="EMBL" id="ASU84109.1"/>
    </source>
</evidence>
<dbReference type="Gene3D" id="3.40.50.1820">
    <property type="entry name" value="alpha/beta hydrolase"/>
    <property type="match status" value="1"/>
</dbReference>
<dbReference type="InterPro" id="IPR050471">
    <property type="entry name" value="AB_hydrolase"/>
</dbReference>
<name>A0A223S7P1_9ACTN</name>
<gene>
    <name evidence="3" type="ORF">CDO52_16115</name>
</gene>
<organism evidence="3 4">
    <name type="scientific">Nocardiopsis gilva YIM 90087</name>
    <dbReference type="NCBI Taxonomy" id="1235441"/>
    <lineage>
        <taxon>Bacteria</taxon>
        <taxon>Bacillati</taxon>
        <taxon>Actinomycetota</taxon>
        <taxon>Actinomycetes</taxon>
        <taxon>Streptosporangiales</taxon>
        <taxon>Nocardiopsidaceae</taxon>
        <taxon>Nocardiopsis</taxon>
    </lineage>
</organism>
<accession>A0A223S7P1</accession>
<feature type="compositionally biased region" description="Basic and acidic residues" evidence="1">
    <location>
        <begin position="22"/>
        <end position="31"/>
    </location>
</feature>